<sequence>MLTMREYFYKSLKNLALILASIIVLILVWIVIDWFLPRRFHNGLVLASLYFAKETGLALVFGILVFFGYKAFRVFKTAESPSQEFIKMTPIVIIWLVVVFSVGTLIGGHGDGTDCRINNYNEKLNGGVKVFNGKKYIINICGSGVDNSPFFGDGMEAVQLTVLNEQGALLARRRYKVFWDGEPGHEPIGIETDKLTYYDDEDQDSPRSITMPPTWLDWIRARLP</sequence>
<accession>K9DEA7</accession>
<dbReference type="HOGENOM" id="CLU_1222854_0_0_4"/>
<keyword evidence="1" id="KW-0812">Transmembrane</keyword>
<dbReference type="EMBL" id="AGZI01000041">
    <property type="protein sequence ID" value="EKU81606.1"/>
    <property type="molecule type" value="Genomic_DNA"/>
</dbReference>
<reference evidence="2 3" key="1">
    <citation type="submission" date="2012-09" db="EMBL/GenBank/DDBJ databases">
        <title>The Genome Sequence of Massilia timonae CCUG 45783.</title>
        <authorList>
            <consortium name="The Broad Institute Genome Sequencing Platform"/>
            <person name="Earl A."/>
            <person name="Ward D."/>
            <person name="Feldgarden M."/>
            <person name="Gevers D."/>
            <person name="Huys G."/>
            <person name="Walker B."/>
            <person name="Young S.K."/>
            <person name="Zeng Q."/>
            <person name="Gargeya S."/>
            <person name="Fitzgerald M."/>
            <person name="Haas B."/>
            <person name="Abouelleil A."/>
            <person name="Alvarado L."/>
            <person name="Arachchi H.M."/>
            <person name="Berlin A.M."/>
            <person name="Chapman S.B."/>
            <person name="Goldberg J."/>
            <person name="Griggs A."/>
            <person name="Gujja S."/>
            <person name="Hansen M."/>
            <person name="Howarth C."/>
            <person name="Imamovic A."/>
            <person name="Larimer J."/>
            <person name="McCowen C."/>
            <person name="Montmayeur A."/>
            <person name="Murphy C."/>
            <person name="Neiman D."/>
            <person name="Pearson M."/>
            <person name="Priest M."/>
            <person name="Roberts A."/>
            <person name="Saif S."/>
            <person name="Shea T."/>
            <person name="Sisk P."/>
            <person name="Sykes S."/>
            <person name="Wortman J."/>
            <person name="Nusbaum C."/>
            <person name="Birren B."/>
        </authorList>
    </citation>
    <scope>NUCLEOTIDE SEQUENCE [LARGE SCALE GENOMIC DNA]</scope>
    <source>
        <strain evidence="2 3">CCUG 45783</strain>
    </source>
</reference>
<feature type="transmembrane region" description="Helical" evidence="1">
    <location>
        <begin position="12"/>
        <end position="32"/>
    </location>
</feature>
<organism evidence="2 3">
    <name type="scientific">Massilia timonae CCUG 45783</name>
    <dbReference type="NCBI Taxonomy" id="883126"/>
    <lineage>
        <taxon>Bacteria</taxon>
        <taxon>Pseudomonadati</taxon>
        <taxon>Pseudomonadota</taxon>
        <taxon>Betaproteobacteria</taxon>
        <taxon>Burkholderiales</taxon>
        <taxon>Oxalobacteraceae</taxon>
        <taxon>Telluria group</taxon>
        <taxon>Massilia</taxon>
    </lineage>
</organism>
<gene>
    <name evidence="2" type="ORF">HMPREF9710_03446</name>
</gene>
<comment type="caution">
    <text evidence="2">The sequence shown here is derived from an EMBL/GenBank/DDBJ whole genome shotgun (WGS) entry which is preliminary data.</text>
</comment>
<evidence type="ECO:0000313" key="3">
    <source>
        <dbReference type="Proteomes" id="UP000009874"/>
    </source>
</evidence>
<evidence type="ECO:0000256" key="1">
    <source>
        <dbReference type="SAM" id="Phobius"/>
    </source>
</evidence>
<dbReference type="eggNOG" id="ENOG50341P4">
    <property type="taxonomic scope" value="Bacteria"/>
</dbReference>
<feature type="transmembrane region" description="Helical" evidence="1">
    <location>
        <begin position="88"/>
        <end position="108"/>
    </location>
</feature>
<keyword evidence="3" id="KW-1185">Reference proteome</keyword>
<dbReference type="Proteomes" id="UP000009874">
    <property type="component" value="Unassembled WGS sequence"/>
</dbReference>
<dbReference type="RefSeq" id="WP_005668433.1">
    <property type="nucleotide sequence ID" value="NZ_JH992924.1"/>
</dbReference>
<proteinExistence type="predicted"/>
<feature type="transmembrane region" description="Helical" evidence="1">
    <location>
        <begin position="44"/>
        <end position="67"/>
    </location>
</feature>
<keyword evidence="1" id="KW-0472">Membrane</keyword>
<name>K9DEA7_9BURK</name>
<evidence type="ECO:0000313" key="2">
    <source>
        <dbReference type="EMBL" id="EKU81606.1"/>
    </source>
</evidence>
<keyword evidence="1" id="KW-1133">Transmembrane helix</keyword>
<protein>
    <submittedName>
        <fullName evidence="2">Uncharacterized protein</fullName>
    </submittedName>
</protein>
<dbReference type="AlphaFoldDB" id="K9DEA7"/>